<dbReference type="EC" id="2.1.2.11" evidence="8"/>
<keyword evidence="12" id="KW-0489">Methyltransferase</keyword>
<dbReference type="Pfam" id="PF02548">
    <property type="entry name" value="Pantoate_transf"/>
    <property type="match status" value="1"/>
</dbReference>
<accession>A0A0B6D2H0</accession>
<comment type="function">
    <text evidence="7 8">Catalyzes the reversible reaction in which hydroxymethyl group from 5,10-methylenetetrahydrofolate is transferred onto alpha-ketoisovalerate to form ketopantoate.</text>
</comment>
<keyword evidence="5 8" id="KW-0808">Transferase</keyword>
<dbReference type="InterPro" id="IPR040442">
    <property type="entry name" value="Pyrv_kinase-like_dom_sf"/>
</dbReference>
<comment type="subunit">
    <text evidence="3 8">Homodecamer; pentamer of dimers.</text>
</comment>
<evidence type="ECO:0000256" key="10">
    <source>
        <dbReference type="PIRSR" id="PIRSR000388-2"/>
    </source>
</evidence>
<evidence type="ECO:0000256" key="6">
    <source>
        <dbReference type="ARBA" id="ARBA00022723"/>
    </source>
</evidence>
<dbReference type="NCBIfam" id="TIGR00222">
    <property type="entry name" value="panB"/>
    <property type="match status" value="1"/>
</dbReference>
<sequence>MKSVLGFKKAKANREKISMVTCYDYTLAKIINSTDIDCILVGDSGGMVLLGKKNTTYTTLADIQFMTQAVANGATDKFIIADLPFMSYRQSLETTMQAVTTLIQSGAHAVKLEGSSGNLDIIKHIVDSGVPVMGHIGMTPQFVNSFGGFKVQGKTEEAAKHLLEEAKLLEQAGCFGIVLECIPTNIAKNITQILDIPTIGIGAGSDTDGQILVLQDMLGMNTDFQPKFVKKYISASEIFSEAINTYVKETKANIFPTKEYSYDYC</sequence>
<evidence type="ECO:0000313" key="13">
    <source>
        <dbReference type="Proteomes" id="UP000031830"/>
    </source>
</evidence>
<dbReference type="FunFam" id="3.20.20.60:FF:000003">
    <property type="entry name" value="3-methyl-2-oxobutanoate hydroxymethyltransferase"/>
    <property type="match status" value="1"/>
</dbReference>
<dbReference type="PIRSF" id="PIRSF000388">
    <property type="entry name" value="Pantoate_hydroxy_MeTrfase"/>
    <property type="match status" value="1"/>
</dbReference>
<evidence type="ECO:0000256" key="1">
    <source>
        <dbReference type="ARBA" id="ARBA00005033"/>
    </source>
</evidence>
<comment type="similarity">
    <text evidence="2 8">Belongs to the PanB family.</text>
</comment>
<evidence type="ECO:0000256" key="3">
    <source>
        <dbReference type="ARBA" id="ARBA00011424"/>
    </source>
</evidence>
<dbReference type="PANTHER" id="PTHR20881:SF0">
    <property type="entry name" value="3-METHYL-2-OXOBUTANOATE HYDROXYMETHYLTRANSFERASE"/>
    <property type="match status" value="1"/>
</dbReference>
<dbReference type="STRING" id="28110.KU46_1981"/>
<evidence type="ECO:0000256" key="4">
    <source>
        <dbReference type="ARBA" id="ARBA00022655"/>
    </source>
</evidence>
<dbReference type="GO" id="GO:0005737">
    <property type="term" value="C:cytoplasm"/>
    <property type="evidence" value="ECO:0007669"/>
    <property type="project" value="UniProtKB-SubCell"/>
</dbReference>
<dbReference type="NCBIfam" id="NF001452">
    <property type="entry name" value="PRK00311.1"/>
    <property type="match status" value="1"/>
</dbReference>
<evidence type="ECO:0000256" key="8">
    <source>
        <dbReference type="HAMAP-Rule" id="MF_00156"/>
    </source>
</evidence>
<feature type="binding site" evidence="8 10">
    <location>
        <position position="82"/>
    </location>
    <ligand>
        <name>3-methyl-2-oxobutanoate</name>
        <dbReference type="ChEBI" id="CHEBI:11851"/>
    </ligand>
</feature>
<feature type="active site" description="Proton acceptor" evidence="8 9">
    <location>
        <position position="180"/>
    </location>
</feature>
<feature type="binding site" evidence="8 10">
    <location>
        <begin position="43"/>
        <end position="44"/>
    </location>
    <ligand>
        <name>3-methyl-2-oxobutanoate</name>
        <dbReference type="ChEBI" id="CHEBI:11851"/>
    </ligand>
</feature>
<name>A0A0B6D2H0_9GAMM</name>
<dbReference type="CDD" id="cd06557">
    <property type="entry name" value="KPHMT-like"/>
    <property type="match status" value="1"/>
</dbReference>
<feature type="binding site" evidence="8 11">
    <location>
        <position position="113"/>
    </location>
    <ligand>
        <name>Mg(2+)</name>
        <dbReference type="ChEBI" id="CHEBI:18420"/>
    </ligand>
</feature>
<gene>
    <name evidence="8 12" type="primary">panB</name>
    <name evidence="12" type="ORF">LA55_1522</name>
</gene>
<reference evidence="12 13" key="1">
    <citation type="journal article" date="2015" name="Genome Announc.">
        <title>Genome sequencing of 18 francisella strains to aid in assay development and testing.</title>
        <authorList>
            <person name="Johnson S.L."/>
            <person name="Daligault H.E."/>
            <person name="Davenport K.W."/>
            <person name="Coyne S.R."/>
            <person name="Frey K.G."/>
            <person name="Koroleva G.I."/>
            <person name="Broomall S.M."/>
            <person name="Bishop-Lilly K.A."/>
            <person name="Bruce D.C."/>
            <person name="Chertkov O."/>
            <person name="Freitas T."/>
            <person name="Jaissle J."/>
            <person name="Ladner J.T."/>
            <person name="Rosenzweig C.N."/>
            <person name="Gibbons H.S."/>
            <person name="Palacios G.F."/>
            <person name="Redden C.L."/>
            <person name="Xu Y."/>
            <person name="Minogue T.D."/>
            <person name="Chain P.S."/>
        </authorList>
    </citation>
    <scope>NUCLEOTIDE SEQUENCE [LARGE SCALE GENOMIC DNA]</scope>
    <source>
        <strain evidence="12 13">GA01-2794</strain>
    </source>
</reference>
<feature type="binding site" evidence="8 11">
    <location>
        <position position="43"/>
    </location>
    <ligand>
        <name>Mg(2+)</name>
        <dbReference type="ChEBI" id="CHEBI:18420"/>
    </ligand>
</feature>
<evidence type="ECO:0000256" key="9">
    <source>
        <dbReference type="PIRSR" id="PIRSR000388-1"/>
    </source>
</evidence>
<comment type="pathway">
    <text evidence="1 8">Cofactor biosynthesis; (R)-pantothenate biosynthesis; (R)-pantoate from 3-methyl-2-oxobutanoate: step 1/2.</text>
</comment>
<comment type="subcellular location">
    <subcellularLocation>
        <location evidence="8">Cytoplasm</location>
    </subcellularLocation>
</comment>
<dbReference type="EMBL" id="CP009440">
    <property type="protein sequence ID" value="AJI53061.1"/>
    <property type="molecule type" value="Genomic_DNA"/>
</dbReference>
<dbReference type="GO" id="GO:0032259">
    <property type="term" value="P:methylation"/>
    <property type="evidence" value="ECO:0007669"/>
    <property type="project" value="UniProtKB-KW"/>
</dbReference>
<comment type="cofactor">
    <cofactor evidence="8 11">
        <name>Mg(2+)</name>
        <dbReference type="ChEBI" id="CHEBI:18420"/>
    </cofactor>
    <text evidence="8 11">Binds 1 Mg(2+) ion per subunit.</text>
</comment>
<evidence type="ECO:0000313" key="12">
    <source>
        <dbReference type="EMBL" id="AJI53061.1"/>
    </source>
</evidence>
<feature type="binding site" evidence="8 11">
    <location>
        <position position="82"/>
    </location>
    <ligand>
        <name>Mg(2+)</name>
        <dbReference type="ChEBI" id="CHEBI:18420"/>
    </ligand>
</feature>
<dbReference type="GO" id="GO:0000287">
    <property type="term" value="F:magnesium ion binding"/>
    <property type="evidence" value="ECO:0007669"/>
    <property type="project" value="TreeGrafter"/>
</dbReference>
<dbReference type="OrthoDB" id="9781789at2"/>
<evidence type="ECO:0000256" key="11">
    <source>
        <dbReference type="PIRSR" id="PIRSR000388-3"/>
    </source>
</evidence>
<dbReference type="PANTHER" id="PTHR20881">
    <property type="entry name" value="3-METHYL-2-OXOBUTANOATE HYDROXYMETHYLTRANSFERASE"/>
    <property type="match status" value="1"/>
</dbReference>
<keyword evidence="4 8" id="KW-0566">Pantothenate biosynthesis</keyword>
<dbReference type="UniPathway" id="UPA00028">
    <property type="reaction ID" value="UER00003"/>
</dbReference>
<evidence type="ECO:0000256" key="7">
    <source>
        <dbReference type="ARBA" id="ARBA00056497"/>
    </source>
</evidence>
<dbReference type="Gene3D" id="3.20.20.60">
    <property type="entry name" value="Phosphoenolpyruvate-binding domains"/>
    <property type="match status" value="1"/>
</dbReference>
<feature type="binding site" evidence="8 10">
    <location>
        <position position="111"/>
    </location>
    <ligand>
        <name>3-methyl-2-oxobutanoate</name>
        <dbReference type="ChEBI" id="CHEBI:11851"/>
    </ligand>
</feature>
<keyword evidence="6 8" id="KW-0479">Metal-binding</keyword>
<proteinExistence type="inferred from homology"/>
<dbReference type="GO" id="GO:0003864">
    <property type="term" value="F:3-methyl-2-oxobutanoate hydroxymethyltransferase activity"/>
    <property type="evidence" value="ECO:0007669"/>
    <property type="project" value="UniProtKB-UniRule"/>
</dbReference>
<organism evidence="12 13">
    <name type="scientific">Francisella philomiragia</name>
    <dbReference type="NCBI Taxonomy" id="28110"/>
    <lineage>
        <taxon>Bacteria</taxon>
        <taxon>Pseudomonadati</taxon>
        <taxon>Pseudomonadota</taxon>
        <taxon>Gammaproteobacteria</taxon>
        <taxon>Thiotrichales</taxon>
        <taxon>Francisellaceae</taxon>
        <taxon>Francisella</taxon>
    </lineage>
</organism>
<dbReference type="InterPro" id="IPR015813">
    <property type="entry name" value="Pyrv/PenolPyrv_kinase-like_dom"/>
</dbReference>
<keyword evidence="8 11" id="KW-0460">Magnesium</keyword>
<dbReference type="GO" id="GO:0015940">
    <property type="term" value="P:pantothenate biosynthetic process"/>
    <property type="evidence" value="ECO:0007669"/>
    <property type="project" value="UniProtKB-UniRule"/>
</dbReference>
<dbReference type="AlphaFoldDB" id="A0A0B6D2H0"/>
<evidence type="ECO:0000256" key="5">
    <source>
        <dbReference type="ARBA" id="ARBA00022679"/>
    </source>
</evidence>
<evidence type="ECO:0000256" key="2">
    <source>
        <dbReference type="ARBA" id="ARBA00008676"/>
    </source>
</evidence>
<dbReference type="GO" id="GO:0008168">
    <property type="term" value="F:methyltransferase activity"/>
    <property type="evidence" value="ECO:0007669"/>
    <property type="project" value="UniProtKB-KW"/>
</dbReference>
<dbReference type="RefSeq" id="WP_044526603.1">
    <property type="nucleotide sequence ID" value="NZ_CP009440.1"/>
</dbReference>
<dbReference type="SUPFAM" id="SSF51621">
    <property type="entry name" value="Phosphoenolpyruvate/pyruvate domain"/>
    <property type="match status" value="1"/>
</dbReference>
<dbReference type="HAMAP" id="MF_00156">
    <property type="entry name" value="PanB"/>
    <property type="match status" value="1"/>
</dbReference>
<comment type="catalytic activity">
    <reaction evidence="8">
        <text>(6R)-5,10-methylene-5,6,7,8-tetrahydrofolate + 3-methyl-2-oxobutanoate + H2O = 2-dehydropantoate + (6S)-5,6,7,8-tetrahydrofolate</text>
        <dbReference type="Rhea" id="RHEA:11824"/>
        <dbReference type="ChEBI" id="CHEBI:11561"/>
        <dbReference type="ChEBI" id="CHEBI:11851"/>
        <dbReference type="ChEBI" id="CHEBI:15377"/>
        <dbReference type="ChEBI" id="CHEBI:15636"/>
        <dbReference type="ChEBI" id="CHEBI:57453"/>
        <dbReference type="EC" id="2.1.2.11"/>
    </reaction>
</comment>
<dbReference type="Proteomes" id="UP000031830">
    <property type="component" value="Chromosome"/>
</dbReference>
<protein>
    <recommendedName>
        <fullName evidence="8">3-methyl-2-oxobutanoate hydroxymethyltransferase</fullName>
        <ecNumber evidence="8">2.1.2.11</ecNumber>
    </recommendedName>
    <alternativeName>
        <fullName evidence="8">Ketopantoate hydroxymethyltransferase</fullName>
        <shortName evidence="8">KPHMT</shortName>
    </alternativeName>
</protein>
<dbReference type="KEGG" id="fpz:LA55_1522"/>
<dbReference type="InterPro" id="IPR003700">
    <property type="entry name" value="Pantoate_hydroxy_MeTrfase"/>
</dbReference>
<keyword evidence="8" id="KW-0963">Cytoplasm</keyword>